<dbReference type="EMBL" id="CAADRM010000125">
    <property type="protein sequence ID" value="VFU16977.1"/>
    <property type="molecule type" value="Genomic_DNA"/>
</dbReference>
<evidence type="ECO:0008006" key="2">
    <source>
        <dbReference type="Google" id="ProtNLM"/>
    </source>
</evidence>
<gene>
    <name evidence="1" type="ORF">SCFA_60001</name>
</gene>
<name>A0A485M2L6_9ZZZZ</name>
<dbReference type="AlphaFoldDB" id="A0A485M2L6"/>
<accession>A0A485M2L6</accession>
<sequence>MKIRSIWTLPAVGCMMLFMASCSGSSHTDEVIAEESIYDPGAPVSAVGFGEACGIRLFLQDENGGLSPLNDGDYVEPGSRRFAVETACDPLSIDRVLVSDGAAYQEEALPQDGRYTCEFAVSADDLYQVVLIQAVHPSGRASKEKIVLRTAPPLPAGSYAKNAVGILVAQELLDLQKQDLAALLDEKIQELFSSIRQNGPSFITDLRYGDSDPSTVDVVVHSIDAVRFDAEPSAVLRVRFTIRDVTLAALPMFGQDFLSTSANDLLVDAYLAVDDSGEGGEVRLVLDLLDSVSAAFSQPFFLRSSIEHMIASELRKIELPPLSFDSAGGGYDPAEFLPGQVEVFGSVVNVHELIEGFELDPGRRFFADVYSIPGATTHEMLALGLGLCSQTSEDVSWSFPDEVPPSESFDMEKVVCGLFEDAVNEVFEGIRQEYVGVVTSLAYGDGDPATDDVIIDSFILGNTDDPGVRTASVRFTVKQVDLEAATLFGVPIISTRDNDLAVDAVFFIEQRDDDTGRWMVLSPDSRTDPVVSFGTWFLGRELVEELVRQDLKEMASRPYGIDELLAGFGLGLDPGSVFTSEPYALFPDVSPFFQDPGCILALPDTFSVSLAVSQNAINRLLEDIAGAQAERDVYELIKKLLGEDFPGFRREPSAGEQTVMRLSVPPAVDVRDSRIRLSIPDIVFQYRTSGGPQWEASVDVCLTVTPAAYWNRLDIDLSCVSGKNRFHVMRDNPGNLGIFDHSSLAEDVLGGLPRLLGGSPGSAFLSLGLDSWEPSLVFEDRDEPVLISAGGGYLFVDMAVGGIDILQ</sequence>
<dbReference type="PROSITE" id="PS51257">
    <property type="entry name" value="PROKAR_LIPOPROTEIN"/>
    <property type="match status" value="1"/>
</dbReference>
<protein>
    <recommendedName>
        <fullName evidence="2">Lipoprotein</fullName>
    </recommendedName>
</protein>
<reference evidence="1" key="1">
    <citation type="submission" date="2019-03" db="EMBL/GenBank/DDBJ databases">
        <authorList>
            <person name="Hao L."/>
        </authorList>
    </citation>
    <scope>NUCLEOTIDE SEQUENCE</scope>
</reference>
<proteinExistence type="predicted"/>
<organism evidence="1">
    <name type="scientific">anaerobic digester metagenome</name>
    <dbReference type="NCBI Taxonomy" id="1263854"/>
    <lineage>
        <taxon>unclassified sequences</taxon>
        <taxon>metagenomes</taxon>
        <taxon>ecological metagenomes</taxon>
    </lineage>
</organism>
<evidence type="ECO:0000313" key="1">
    <source>
        <dbReference type="EMBL" id="VFU16977.1"/>
    </source>
</evidence>